<evidence type="ECO:0000313" key="3">
    <source>
        <dbReference type="Proteomes" id="UP001243212"/>
    </source>
</evidence>
<dbReference type="GO" id="GO:0032259">
    <property type="term" value="P:methylation"/>
    <property type="evidence" value="ECO:0007669"/>
    <property type="project" value="UniProtKB-KW"/>
</dbReference>
<dbReference type="Proteomes" id="UP001243212">
    <property type="component" value="Unassembled WGS sequence"/>
</dbReference>
<feature type="domain" description="THUMP-like" evidence="1">
    <location>
        <begin position="323"/>
        <end position="397"/>
    </location>
</feature>
<keyword evidence="2" id="KW-0808">Transferase</keyword>
<keyword evidence="2" id="KW-0489">Methyltransferase</keyword>
<dbReference type="Pfam" id="PF18096">
    <property type="entry name" value="Thump_like"/>
    <property type="match status" value="1"/>
</dbReference>
<dbReference type="InterPro" id="IPR029063">
    <property type="entry name" value="SAM-dependent_MTases_sf"/>
</dbReference>
<name>A0ABT9NEN2_9ACTO</name>
<dbReference type="RefSeq" id="WP_307682107.1">
    <property type="nucleotide sequence ID" value="NZ_JAUSQX010000001.1"/>
</dbReference>
<comment type="caution">
    <text evidence="2">The sequence shown here is derived from an EMBL/GenBank/DDBJ whole genome shotgun (WGS) entry which is preliminary data.</text>
</comment>
<dbReference type="EMBL" id="JAUSQX010000001">
    <property type="protein sequence ID" value="MDP9805851.1"/>
    <property type="molecule type" value="Genomic_DNA"/>
</dbReference>
<keyword evidence="3" id="KW-1185">Reference proteome</keyword>
<evidence type="ECO:0000313" key="2">
    <source>
        <dbReference type="EMBL" id="MDP9805851.1"/>
    </source>
</evidence>
<dbReference type="InterPro" id="IPR041497">
    <property type="entry name" value="Thump-like"/>
</dbReference>
<proteinExistence type="predicted"/>
<evidence type="ECO:0000259" key="1">
    <source>
        <dbReference type="Pfam" id="PF18096"/>
    </source>
</evidence>
<dbReference type="GO" id="GO:0008168">
    <property type="term" value="F:methyltransferase activity"/>
    <property type="evidence" value="ECO:0007669"/>
    <property type="project" value="UniProtKB-KW"/>
</dbReference>
<dbReference type="SUPFAM" id="SSF53335">
    <property type="entry name" value="S-adenosyl-L-methionine-dependent methyltransferases"/>
    <property type="match status" value="1"/>
</dbReference>
<organism evidence="2 3">
    <name type="scientific">Trueperella bonasi</name>
    <dbReference type="NCBI Taxonomy" id="312286"/>
    <lineage>
        <taxon>Bacteria</taxon>
        <taxon>Bacillati</taxon>
        <taxon>Actinomycetota</taxon>
        <taxon>Actinomycetes</taxon>
        <taxon>Actinomycetales</taxon>
        <taxon>Actinomycetaceae</taxon>
        <taxon>Trueperella</taxon>
    </lineage>
</organism>
<gene>
    <name evidence="2" type="ORF">J2S70_000433</name>
</gene>
<dbReference type="CDD" id="cd02440">
    <property type="entry name" value="AdoMet_MTases"/>
    <property type="match status" value="1"/>
</dbReference>
<dbReference type="Gene3D" id="3.40.50.150">
    <property type="entry name" value="Vaccinia Virus protein VP39"/>
    <property type="match status" value="1"/>
</dbReference>
<protein>
    <submittedName>
        <fullName evidence="2">SAM-dependent methyltransferase</fullName>
    </submittedName>
</protein>
<reference evidence="2 3" key="1">
    <citation type="submission" date="2023-07" db="EMBL/GenBank/DDBJ databases">
        <title>Sequencing the genomes of 1000 actinobacteria strains.</title>
        <authorList>
            <person name="Klenk H.-P."/>
        </authorList>
    </citation>
    <scope>NUCLEOTIDE SEQUENCE [LARGE SCALE GENOMIC DNA]</scope>
    <source>
        <strain evidence="2 3">DSM 17163</strain>
    </source>
</reference>
<accession>A0ABT9NEN2</accession>
<sequence length="398" mass="43082">MSFTDLLTEEGLELLDSLPPYDSENVMTLSQRLRREGYDAGLVAEALTQSRLRDRAAGKFGPFAQRMVFTKDGLEQATRLSVGAFHAERFRAAGASHVIDFGCGIGADSMAFAALGLRSTAIDMDPDTAAAARLNLRPFPEAQVLNENGFDLDLAQLGADAIWIDPARRADGRRLKDPEDWSPPLSVANELASQFRAAGIKVAPGVDYSALPQDSLVEWISVDGDLVEAVIWLGSAAARPGRHALVINSDGSSHRWDSGIRDPRTPAVQVIPDALGLLVYEPDPAIIRSGSIASICERYNIAPIADGIAYLTGNELLDSPFIQGFTVVSVMPLEPKSIRKALEKLGVGRVEIKKRGTNVDPEVLRKKLKLDPKLPGEMTLIATPTITGKHRVILCERV</sequence>